<sequence length="369" mass="41778">MRIIKYLFLLLLLSLVALSIFIATQKGVFTVERSMIINSQRSLVFNYANDLKNWKDWNSLAVEDSLMNITYSNNTIGKGGFCSWDGKEGSGELKTINTKENDSILQTMSFNGNSADVSMSFKDTLGKTKITWKAKGRMSFLFKVKTIFDGGANKIFGRIFEKSLNHLDKRLDYEINTYNVTVNGVVKKLEAFYLAQTFTSEFSKVAKNSAIVFSKITTFCNNNDITIKGKPFAIYHTYDTTNKLTKISICIPIKNPIFITEGSEISSDTLRSFEAVKTTLTGHYSHTSKAINKTLEYLKTNNLRTDPTFSHLEIYTIGKNEINTPSKWKTEIYYPTIPKPVYKPAVAIPTTTEEMVPKAQEEKEIPSEF</sequence>
<dbReference type="SUPFAM" id="SSF55961">
    <property type="entry name" value="Bet v1-like"/>
    <property type="match status" value="1"/>
</dbReference>
<protein>
    <submittedName>
        <fullName evidence="2">Transcriptional regulator</fullName>
    </submittedName>
</protein>
<evidence type="ECO:0000313" key="3">
    <source>
        <dbReference type="Proteomes" id="UP000318585"/>
    </source>
</evidence>
<dbReference type="Proteomes" id="UP000318585">
    <property type="component" value="Unassembled WGS sequence"/>
</dbReference>
<comment type="caution">
    <text evidence="2">The sequence shown here is derived from an EMBL/GenBank/DDBJ whole genome shotgun (WGS) entry which is preliminary data.</text>
</comment>
<proteinExistence type="predicted"/>
<accession>A0A553C732</accession>
<name>A0A553C732_9FLAO</name>
<dbReference type="EMBL" id="VJZR01000017">
    <property type="protein sequence ID" value="TRX16222.1"/>
    <property type="molecule type" value="Genomic_DNA"/>
</dbReference>
<keyword evidence="3" id="KW-1185">Reference proteome</keyword>
<gene>
    <name evidence="2" type="ORF">FNW17_14695</name>
</gene>
<dbReference type="AlphaFoldDB" id="A0A553C732"/>
<dbReference type="OrthoDB" id="9807923at2"/>
<evidence type="ECO:0000259" key="1">
    <source>
        <dbReference type="Pfam" id="PF06445"/>
    </source>
</evidence>
<evidence type="ECO:0000313" key="2">
    <source>
        <dbReference type="EMBL" id="TRX16222.1"/>
    </source>
</evidence>
<dbReference type="SUPFAM" id="SSF55136">
    <property type="entry name" value="Probable bacterial effector-binding domain"/>
    <property type="match status" value="1"/>
</dbReference>
<dbReference type="Pfam" id="PF06445">
    <property type="entry name" value="GyrI-like"/>
    <property type="match status" value="1"/>
</dbReference>
<dbReference type="CDD" id="cd07818">
    <property type="entry name" value="SRPBCC_1"/>
    <property type="match status" value="1"/>
</dbReference>
<dbReference type="InterPro" id="IPR011256">
    <property type="entry name" value="Reg_factor_effector_dom_sf"/>
</dbReference>
<feature type="domain" description="GyrI-like small molecule binding" evidence="1">
    <location>
        <begin position="222"/>
        <end position="335"/>
    </location>
</feature>
<dbReference type="InterPro" id="IPR029442">
    <property type="entry name" value="GyrI-like"/>
</dbReference>
<reference evidence="2 3" key="1">
    <citation type="submission" date="2019-07" db="EMBL/GenBank/DDBJ databases">
        <title>Novel species of Flavobacterium.</title>
        <authorList>
            <person name="Liu Q."/>
            <person name="Xin Y.-H."/>
        </authorList>
    </citation>
    <scope>NUCLEOTIDE SEQUENCE [LARGE SCALE GENOMIC DNA]</scope>
    <source>
        <strain evidence="2 3">LB3P56</strain>
    </source>
</reference>
<dbReference type="RefSeq" id="WP_144072035.1">
    <property type="nucleotide sequence ID" value="NZ_VJZR01000017.1"/>
</dbReference>
<organism evidence="2 3">
    <name type="scientific">Flavobacterium franklandianum</name>
    <dbReference type="NCBI Taxonomy" id="2594430"/>
    <lineage>
        <taxon>Bacteria</taxon>
        <taxon>Pseudomonadati</taxon>
        <taxon>Bacteroidota</taxon>
        <taxon>Flavobacteriia</taxon>
        <taxon>Flavobacteriales</taxon>
        <taxon>Flavobacteriaceae</taxon>
        <taxon>Flavobacterium</taxon>
    </lineage>
</organism>
<dbReference type="Gene3D" id="3.20.80.10">
    <property type="entry name" value="Regulatory factor, effector binding domain"/>
    <property type="match status" value="1"/>
</dbReference>